<feature type="transmembrane region" description="Helical" evidence="1">
    <location>
        <begin position="89"/>
        <end position="113"/>
    </location>
</feature>
<feature type="transmembrane region" description="Helical" evidence="1">
    <location>
        <begin position="314"/>
        <end position="331"/>
    </location>
</feature>
<feature type="transmembrane region" description="Helical" evidence="1">
    <location>
        <begin position="226"/>
        <end position="245"/>
    </location>
</feature>
<feature type="transmembrane region" description="Helical" evidence="1">
    <location>
        <begin position="260"/>
        <end position="278"/>
    </location>
</feature>
<comment type="caution">
    <text evidence="3">The sequence shown here is derived from an EMBL/GenBank/DDBJ whole genome shotgun (WGS) entry which is preliminary data.</text>
</comment>
<feature type="transmembrane region" description="Helical" evidence="1">
    <location>
        <begin position="125"/>
        <end position="145"/>
    </location>
</feature>
<evidence type="ECO:0000313" key="4">
    <source>
        <dbReference type="Proteomes" id="UP000228949"/>
    </source>
</evidence>
<feature type="transmembrane region" description="Helical" evidence="1">
    <location>
        <begin position="194"/>
        <end position="219"/>
    </location>
</feature>
<evidence type="ECO:0000256" key="1">
    <source>
        <dbReference type="SAM" id="Phobius"/>
    </source>
</evidence>
<feature type="signal peptide" evidence="2">
    <location>
        <begin position="1"/>
        <end position="30"/>
    </location>
</feature>
<keyword evidence="1" id="KW-0472">Membrane</keyword>
<sequence length="661" mass="72759">MKFSRGKKIILGILLAAAILATWVSNSALAVGFDTLMPPPFPNDAGGTAFMAASGAGWILAVVARLVNFGIALGTKVLDLEAVKTGWKMVLSFTNLGFVLAIIIIAFATIFRLQSYAMKQTLWKLIVAALLVNFSLVIAGAFISVSNIVTDVFLQATTADSLSNALGNAMQPQKFWEGKETTAWSLATGGISYLIKYIISLLFIAVFTFLMILAFFTLFIMLLVRAIALIFLLILSPIVWLFWIFPSTVKYWQKWWTEFIRWNFFAPAVLFFVYLTVVTSQNLNQIGKINELDPEAAAKIQEGLLLKSGIFQHSANLLVLVALLFGGIYLANQFGVAGGSLGVKWAQGAGKSFGGWVGKKGVRLGTLPFRGAAGQKFIEGMQKLGAKPGVGGFFARHTVGRLGNVLSGAGVQQGEKLINQAAERQKKLSDKQLALQVSTMSRDERTVALTRLAKNKNLNLVPDMTRYIANPKTKKIFESYGKKKEYEDMEKTAGFNTAMLTGKDEKGKPISRAEATKKFMNSYDIKDYDKLQGNILSAFHSDKNNLGLSQADHEEIRNLVRQSVFDVHPGAISKIRVKLKGDNLRDFQGELDKYISTFEKDNLPDNLKGINTPIKAKLKFINDNKSQFSNWARGIYGSQKNFGGSLFGGYTFTPVEKEEST</sequence>
<accession>A0A2M7B5Y9</accession>
<gene>
    <name evidence="3" type="ORF">COS61_01355</name>
</gene>
<protein>
    <recommendedName>
        <fullName evidence="5">Type IV secretion system protein</fullName>
    </recommendedName>
</protein>
<keyword evidence="1" id="KW-0812">Transmembrane</keyword>
<evidence type="ECO:0000313" key="3">
    <source>
        <dbReference type="EMBL" id="PIU98439.1"/>
    </source>
</evidence>
<name>A0A2M7B5Y9_9BACT</name>
<organism evidence="3 4">
    <name type="scientific">Candidatus Wolfebacteria bacterium CG03_land_8_20_14_0_80_40_12</name>
    <dbReference type="NCBI Taxonomy" id="1975069"/>
    <lineage>
        <taxon>Bacteria</taxon>
        <taxon>Candidatus Wolfeibacteriota</taxon>
    </lineage>
</organism>
<keyword evidence="2" id="KW-0732">Signal</keyword>
<evidence type="ECO:0008006" key="5">
    <source>
        <dbReference type="Google" id="ProtNLM"/>
    </source>
</evidence>
<feature type="chain" id="PRO_5014824672" description="Type IV secretion system protein" evidence="2">
    <location>
        <begin position="31"/>
        <end position="661"/>
    </location>
</feature>
<dbReference type="Proteomes" id="UP000228949">
    <property type="component" value="Unassembled WGS sequence"/>
</dbReference>
<proteinExistence type="predicted"/>
<evidence type="ECO:0000256" key="2">
    <source>
        <dbReference type="SAM" id="SignalP"/>
    </source>
</evidence>
<dbReference type="EMBL" id="PEVJ01000031">
    <property type="protein sequence ID" value="PIU98439.1"/>
    <property type="molecule type" value="Genomic_DNA"/>
</dbReference>
<keyword evidence="1" id="KW-1133">Transmembrane helix</keyword>
<reference evidence="4" key="1">
    <citation type="submission" date="2017-09" db="EMBL/GenBank/DDBJ databases">
        <title>Depth-based differentiation of microbial function through sediment-hosted aquifers and enrichment of novel symbionts in the deep terrestrial subsurface.</title>
        <authorList>
            <person name="Probst A.J."/>
            <person name="Ladd B."/>
            <person name="Jarett J.K."/>
            <person name="Geller-Mcgrath D.E."/>
            <person name="Sieber C.M.K."/>
            <person name="Emerson J.B."/>
            <person name="Anantharaman K."/>
            <person name="Thomas B.C."/>
            <person name="Malmstrom R."/>
            <person name="Stieglmeier M."/>
            <person name="Klingl A."/>
            <person name="Woyke T."/>
            <person name="Ryan C.M."/>
            <person name="Banfield J.F."/>
        </authorList>
    </citation>
    <scope>NUCLEOTIDE SEQUENCE [LARGE SCALE GENOMIC DNA]</scope>
</reference>
<dbReference type="AlphaFoldDB" id="A0A2M7B5Y9"/>